<reference evidence="2 3" key="1">
    <citation type="submission" date="2017-05" db="EMBL/GenBank/DDBJ databases">
        <authorList>
            <person name="Varghese N."/>
            <person name="Submissions S."/>
        </authorList>
    </citation>
    <scope>NUCLEOTIDE SEQUENCE [LARGE SCALE GENOMIC DNA]</scope>
    <source>
        <strain evidence="2 3">DSM 19504</strain>
    </source>
</reference>
<name>A0A521EEN1_9EURY</name>
<protein>
    <submittedName>
        <fullName evidence="2">SipW-cognate class signal peptide</fullName>
    </submittedName>
</protein>
<dbReference type="OrthoDB" id="137379at2157"/>
<gene>
    <name evidence="2" type="ORF">SAMN06264867_11096</name>
</gene>
<dbReference type="InterPro" id="IPR023833">
    <property type="entry name" value="Signal_pept_SipW-depend-type"/>
</dbReference>
<evidence type="ECO:0000313" key="3">
    <source>
        <dbReference type="Proteomes" id="UP000319712"/>
    </source>
</evidence>
<dbReference type="RefSeq" id="WP_142987405.1">
    <property type="nucleotide sequence ID" value="NZ_FXTD01000010.1"/>
</dbReference>
<proteinExistence type="predicted"/>
<evidence type="ECO:0000313" key="2">
    <source>
        <dbReference type="EMBL" id="SMO82383.1"/>
    </source>
</evidence>
<dbReference type="NCBIfam" id="TIGR04088">
    <property type="entry name" value="cognate_SipW"/>
    <property type="match status" value="1"/>
</dbReference>
<keyword evidence="3" id="KW-1185">Reference proteome</keyword>
<dbReference type="InterPro" id="IPR006311">
    <property type="entry name" value="TAT_signal"/>
</dbReference>
<accession>A0A521EEN1</accession>
<sequence>MDDNNNFGLSRRQMLGGLGMIGVASAGAGLGTTAYFSDEESFTDNTLTAGELDLIVDYETSYDQGNRLGSGGDSGTINGMPSDYSYELSDVKPGDSGQLVFCPKVVDNPAWLWIGSESGAIDYENGQTEPEAEDDATGAGTIGSPNDGEGEGELSESILVTVSYCEYDTETEDYTVIREMNNPEGYTLADLADDLEFGFFVDGGTDSGAYPPSEDGSTQQGPCLCIDWVLPTEVGNEIQTDAVEFDFEFYAEQERHNANPASPYATGDGFSSISFEKALNMQALARGGSGRGEIQVHGDSPGVEDQDVFGSNLGDVFPANQDVGFVAQIDTGSSPATASLEINGRTVVDTDVTDGTANGSATGDPEWQGGVPSTVDVALTAYSASGNGVETVVKDVQVNGSPASPSMVSSSGGAMYLAIPGVDTTTGVTVTGNVRFEGSEGDYTTQDWMGIDFR</sequence>
<feature type="region of interest" description="Disordered" evidence="1">
    <location>
        <begin position="122"/>
        <end position="153"/>
    </location>
</feature>
<evidence type="ECO:0000256" key="1">
    <source>
        <dbReference type="SAM" id="MobiDB-lite"/>
    </source>
</evidence>
<dbReference type="AlphaFoldDB" id="A0A521EEN1"/>
<dbReference type="EMBL" id="FXTD01000010">
    <property type="protein sequence ID" value="SMO82383.1"/>
    <property type="molecule type" value="Genomic_DNA"/>
</dbReference>
<dbReference type="Proteomes" id="UP000319712">
    <property type="component" value="Unassembled WGS sequence"/>
</dbReference>
<organism evidence="2 3">
    <name type="scientific">Halorubrum cibi</name>
    <dbReference type="NCBI Taxonomy" id="413815"/>
    <lineage>
        <taxon>Archaea</taxon>
        <taxon>Methanobacteriati</taxon>
        <taxon>Methanobacteriota</taxon>
        <taxon>Stenosarchaea group</taxon>
        <taxon>Halobacteria</taxon>
        <taxon>Halobacteriales</taxon>
        <taxon>Haloferacaceae</taxon>
        <taxon>Halorubrum</taxon>
    </lineage>
</organism>
<dbReference type="PROSITE" id="PS51318">
    <property type="entry name" value="TAT"/>
    <property type="match status" value="1"/>
</dbReference>